<dbReference type="InterPro" id="IPR050426">
    <property type="entry name" value="Glycosyltransferase_28"/>
</dbReference>
<dbReference type="CDD" id="cd03784">
    <property type="entry name" value="GT1_Gtf-like"/>
    <property type="match status" value="1"/>
</dbReference>
<gene>
    <name evidence="6" type="ORF">IW245_000407</name>
</gene>
<dbReference type="PANTHER" id="PTHR48050:SF13">
    <property type="entry name" value="STEROL 3-BETA-GLUCOSYLTRANSFERASE UGT80A2"/>
    <property type="match status" value="1"/>
</dbReference>
<dbReference type="Gene3D" id="3.40.50.2000">
    <property type="entry name" value="Glycogen Phosphorylase B"/>
    <property type="match status" value="2"/>
</dbReference>
<evidence type="ECO:0000313" key="6">
    <source>
        <dbReference type="EMBL" id="MBG6134213.1"/>
    </source>
</evidence>
<accession>A0A8J7GED5</accession>
<evidence type="ECO:0000256" key="1">
    <source>
        <dbReference type="ARBA" id="ARBA00006962"/>
    </source>
</evidence>
<dbReference type="RefSeq" id="WP_197001475.1">
    <property type="nucleotide sequence ID" value="NZ_BONS01000034.1"/>
</dbReference>
<dbReference type="EC" id="2.4.1.-" evidence="6"/>
<keyword evidence="3 6" id="KW-0808">Transferase</keyword>
<dbReference type="InterPro" id="IPR010610">
    <property type="entry name" value="EryCIII-like_C"/>
</dbReference>
<dbReference type="Proteomes" id="UP000622552">
    <property type="component" value="Unassembled WGS sequence"/>
</dbReference>
<comment type="caution">
    <text evidence="6">The sequence shown here is derived from an EMBL/GenBank/DDBJ whole genome shotgun (WGS) entry which is preliminary data.</text>
</comment>
<feature type="domain" description="Erythromycin biosynthesis protein CIII-like N-terminal" evidence="5">
    <location>
        <begin position="22"/>
        <end position="239"/>
    </location>
</feature>
<dbReference type="GO" id="GO:0017000">
    <property type="term" value="P:antibiotic biosynthetic process"/>
    <property type="evidence" value="ECO:0007669"/>
    <property type="project" value="UniProtKB-ARBA"/>
</dbReference>
<dbReference type="Pfam" id="PF06722">
    <property type="entry name" value="EryCIII-like_C"/>
    <property type="match status" value="1"/>
</dbReference>
<evidence type="ECO:0000256" key="3">
    <source>
        <dbReference type="ARBA" id="ARBA00022679"/>
    </source>
</evidence>
<dbReference type="GO" id="GO:0016758">
    <property type="term" value="F:hexosyltransferase activity"/>
    <property type="evidence" value="ECO:0007669"/>
    <property type="project" value="UniProtKB-ARBA"/>
</dbReference>
<dbReference type="AlphaFoldDB" id="A0A8J7GED5"/>
<feature type="domain" description="Erythromycin biosynthesis protein CIII-like C-terminal" evidence="4">
    <location>
        <begin position="259"/>
        <end position="404"/>
    </location>
</feature>
<dbReference type="InterPro" id="IPR002213">
    <property type="entry name" value="UDP_glucos_trans"/>
</dbReference>
<dbReference type="PANTHER" id="PTHR48050">
    <property type="entry name" value="STEROL 3-BETA-GLUCOSYLTRANSFERASE"/>
    <property type="match status" value="1"/>
</dbReference>
<dbReference type="EMBL" id="JADOUF010000001">
    <property type="protein sequence ID" value="MBG6134213.1"/>
    <property type="molecule type" value="Genomic_DNA"/>
</dbReference>
<evidence type="ECO:0000259" key="4">
    <source>
        <dbReference type="Pfam" id="PF06722"/>
    </source>
</evidence>
<evidence type="ECO:0000259" key="5">
    <source>
        <dbReference type="Pfam" id="PF21036"/>
    </source>
</evidence>
<organism evidence="6 7">
    <name type="scientific">Longispora fulva</name>
    <dbReference type="NCBI Taxonomy" id="619741"/>
    <lineage>
        <taxon>Bacteria</taxon>
        <taxon>Bacillati</taxon>
        <taxon>Actinomycetota</taxon>
        <taxon>Actinomycetes</taxon>
        <taxon>Micromonosporales</taxon>
        <taxon>Micromonosporaceae</taxon>
        <taxon>Longispora</taxon>
    </lineage>
</organism>
<proteinExistence type="inferred from homology"/>
<dbReference type="GO" id="GO:0008194">
    <property type="term" value="F:UDP-glycosyltransferase activity"/>
    <property type="evidence" value="ECO:0007669"/>
    <property type="project" value="InterPro"/>
</dbReference>
<name>A0A8J7GED5_9ACTN</name>
<keyword evidence="2 6" id="KW-0328">Glycosyltransferase</keyword>
<evidence type="ECO:0000313" key="7">
    <source>
        <dbReference type="Proteomes" id="UP000622552"/>
    </source>
</evidence>
<comment type="similarity">
    <text evidence="1">Belongs to the glycosyltransferase 28 family.</text>
</comment>
<reference evidence="6" key="1">
    <citation type="submission" date="2020-11" db="EMBL/GenBank/DDBJ databases">
        <title>Sequencing the genomes of 1000 actinobacteria strains.</title>
        <authorList>
            <person name="Klenk H.-P."/>
        </authorList>
    </citation>
    <scope>NUCLEOTIDE SEQUENCE</scope>
    <source>
        <strain evidence="6">DSM 45356</strain>
    </source>
</reference>
<evidence type="ECO:0000256" key="2">
    <source>
        <dbReference type="ARBA" id="ARBA00022676"/>
    </source>
</evidence>
<dbReference type="InterPro" id="IPR048284">
    <property type="entry name" value="EryCIII-like_N"/>
</dbReference>
<sequence length="411" mass="44331">MRLLFTMFPSPSHFNPMVPLAWACRAAGHEVAVASTPALAEAVVASGLPYTPVGVDRDSRQTWRAPQLATWHEQDRWPDDWPIRTEVLRPDQRELLANLGRQQCVTAEGMVDDLVAFGRRWRADLVVHDAVSFAGPVAAAALGVPNVSSLWGSPGLQRLEMSDLLEDPLPEYERLFARFGVPTRLWPSAWVDPCPPSLNFPAPVERWPVRYVPYNGPGLAPEWTTVPDPARPRVCVTWGATAAKFLGAAAVEPVHRAVRAAAGLDVEVVVATTETQRPLLEPLASERVRLVERVPLHRLLPTCAAVLHHGGSGTTLTAATYGVPQLTVTRRPEPTLNGQSVVRAGAGAHRLEPELPPGEEGVALLRSDLLGLLEDPGYAAAADRLRAELAAQPPPSALVAALEGLTSTLTT</sequence>
<dbReference type="SUPFAM" id="SSF53756">
    <property type="entry name" value="UDP-Glycosyltransferase/glycogen phosphorylase"/>
    <property type="match status" value="1"/>
</dbReference>
<keyword evidence="7" id="KW-1185">Reference proteome</keyword>
<dbReference type="Pfam" id="PF21036">
    <property type="entry name" value="EryCIII-like_N"/>
    <property type="match status" value="1"/>
</dbReference>
<protein>
    <submittedName>
        <fullName evidence="6">Glycosyltransferase</fullName>
        <ecNumber evidence="6">2.4.1.-</ecNumber>
    </submittedName>
</protein>